<evidence type="ECO:0000256" key="4">
    <source>
        <dbReference type="ARBA" id="ARBA00011193"/>
    </source>
</evidence>
<dbReference type="PANTHER" id="PTHR21272">
    <property type="entry name" value="CATABOLIC 3-DEHYDROQUINASE"/>
    <property type="match status" value="1"/>
</dbReference>
<evidence type="ECO:0000256" key="2">
    <source>
        <dbReference type="ARBA" id="ARBA00004902"/>
    </source>
</evidence>
<dbReference type="InterPro" id="IPR036441">
    <property type="entry name" value="DHquinase_II_sf"/>
</dbReference>
<dbReference type="GO" id="GO:0009423">
    <property type="term" value="P:chorismate biosynthetic process"/>
    <property type="evidence" value="ECO:0007669"/>
    <property type="project" value="UniProtKB-UniPathway"/>
</dbReference>
<dbReference type="AlphaFoldDB" id="A0A3A8NL36"/>
<dbReference type="UniPathway" id="UPA00053">
    <property type="reaction ID" value="UER00086"/>
</dbReference>
<evidence type="ECO:0000313" key="8">
    <source>
        <dbReference type="EMBL" id="RKH41885.1"/>
    </source>
</evidence>
<feature type="region of interest" description="Disordered" evidence="7">
    <location>
        <begin position="196"/>
        <end position="237"/>
    </location>
</feature>
<protein>
    <recommendedName>
        <fullName evidence="5">3-dehydroquinate dehydratase</fullName>
        <ecNumber evidence="5">4.2.1.10</ecNumber>
    </recommendedName>
</protein>
<dbReference type="Gene3D" id="3.40.50.9100">
    <property type="entry name" value="Dehydroquinase, class II"/>
    <property type="match status" value="1"/>
</dbReference>
<feature type="region of interest" description="Disordered" evidence="7">
    <location>
        <begin position="141"/>
        <end position="183"/>
    </location>
</feature>
<comment type="catalytic activity">
    <reaction evidence="1">
        <text>3-dehydroquinate = 3-dehydroshikimate + H2O</text>
        <dbReference type="Rhea" id="RHEA:21096"/>
        <dbReference type="ChEBI" id="CHEBI:15377"/>
        <dbReference type="ChEBI" id="CHEBI:16630"/>
        <dbReference type="ChEBI" id="CHEBI:32364"/>
        <dbReference type="EC" id="4.2.1.10"/>
    </reaction>
</comment>
<reference evidence="9" key="1">
    <citation type="submission" date="2018-09" db="EMBL/GenBank/DDBJ databases">
        <authorList>
            <person name="Livingstone P.G."/>
            <person name="Whitworth D.E."/>
        </authorList>
    </citation>
    <scope>NUCLEOTIDE SEQUENCE [LARGE SCALE GENOMIC DNA]</scope>
    <source>
        <strain evidence="9">CA040B</strain>
    </source>
</reference>
<evidence type="ECO:0000256" key="5">
    <source>
        <dbReference type="ARBA" id="ARBA00012060"/>
    </source>
</evidence>
<dbReference type="EMBL" id="RAWG01000098">
    <property type="protein sequence ID" value="RKH41885.1"/>
    <property type="molecule type" value="Genomic_DNA"/>
</dbReference>
<dbReference type="PANTHER" id="PTHR21272:SF3">
    <property type="entry name" value="CATABOLIC 3-DEHYDROQUINASE"/>
    <property type="match status" value="1"/>
</dbReference>
<dbReference type="Proteomes" id="UP000273405">
    <property type="component" value="Unassembled WGS sequence"/>
</dbReference>
<comment type="similarity">
    <text evidence="3">Belongs to the type-II 3-dehydroquinase family.</text>
</comment>
<comment type="subunit">
    <text evidence="4">Homododecamer.</text>
</comment>
<dbReference type="SUPFAM" id="SSF52304">
    <property type="entry name" value="Type II 3-dehydroquinate dehydratase"/>
    <property type="match status" value="1"/>
</dbReference>
<keyword evidence="9" id="KW-1185">Reference proteome</keyword>
<dbReference type="InterPro" id="IPR001874">
    <property type="entry name" value="DHquinase_II"/>
</dbReference>
<evidence type="ECO:0000256" key="7">
    <source>
        <dbReference type="SAM" id="MobiDB-lite"/>
    </source>
</evidence>
<dbReference type="GO" id="GO:0019631">
    <property type="term" value="P:quinate catabolic process"/>
    <property type="evidence" value="ECO:0007669"/>
    <property type="project" value="TreeGrafter"/>
</dbReference>
<keyword evidence="6" id="KW-0456">Lyase</keyword>
<proteinExistence type="inferred from homology"/>
<dbReference type="GO" id="GO:0003855">
    <property type="term" value="F:3-dehydroquinate dehydratase activity"/>
    <property type="evidence" value="ECO:0007669"/>
    <property type="project" value="UniProtKB-EC"/>
</dbReference>
<organism evidence="8 9">
    <name type="scientific">Corallococcus sicarius</name>
    <dbReference type="NCBI Taxonomy" id="2316726"/>
    <lineage>
        <taxon>Bacteria</taxon>
        <taxon>Pseudomonadati</taxon>
        <taxon>Myxococcota</taxon>
        <taxon>Myxococcia</taxon>
        <taxon>Myxococcales</taxon>
        <taxon>Cystobacterineae</taxon>
        <taxon>Myxococcaceae</taxon>
        <taxon>Corallococcus</taxon>
    </lineage>
</organism>
<evidence type="ECO:0000256" key="6">
    <source>
        <dbReference type="ARBA" id="ARBA00023239"/>
    </source>
</evidence>
<dbReference type="EC" id="4.2.1.10" evidence="5"/>
<dbReference type="Pfam" id="PF01220">
    <property type="entry name" value="DHquinase_II"/>
    <property type="match status" value="1"/>
</dbReference>
<evidence type="ECO:0000256" key="3">
    <source>
        <dbReference type="ARBA" id="ARBA00011037"/>
    </source>
</evidence>
<sequence>MKLLVLHGPNLNLLGEREDAAGGRLSDLDAALRAKAKALGLELTIVQSNHEGVLIDTLHAERKNVEGILINPAGLFTSYALKEALEAVGLPAIEVLLKPPARESVVAEACAMQVLGLHGFEPYLQALETFSSGIFHPAIPGPVKTLGRRKGKGAGSEPEPTEAAPRPTPKLVGRVHPLKGGTTADLTRLAAPARSLARTAQAGGPLKTLGRKTTATSDAKSEDRPGKTLGRAPKAGAATASDLLTRALVRQKIADRLAGRMSEAELATWARAKYQQVQRGEPAESGHRELLEDSLQSLTLSHLPATRMTDTQLVDLMTRLEEG</sequence>
<gene>
    <name evidence="8" type="ORF">D7X12_17240</name>
</gene>
<comment type="pathway">
    <text evidence="2">Metabolic intermediate biosynthesis; chorismate biosynthesis; chorismate from D-erythrose 4-phosphate and phosphoenolpyruvate: step 3/7.</text>
</comment>
<comment type="caution">
    <text evidence="8">The sequence shown here is derived from an EMBL/GenBank/DDBJ whole genome shotgun (WGS) entry which is preliminary data.</text>
</comment>
<name>A0A3A8NL36_9BACT</name>
<evidence type="ECO:0000256" key="1">
    <source>
        <dbReference type="ARBA" id="ARBA00001864"/>
    </source>
</evidence>
<dbReference type="OrthoDB" id="9790793at2"/>
<evidence type="ECO:0000313" key="9">
    <source>
        <dbReference type="Proteomes" id="UP000273405"/>
    </source>
</evidence>
<accession>A0A3A8NL36</accession>